<keyword evidence="1" id="KW-0808">Transferase</keyword>
<dbReference type="InterPro" id="IPR013011">
    <property type="entry name" value="PTS_EIIB_2"/>
</dbReference>
<accession>A0A222WGD9</accession>
<dbReference type="PROSITE" id="PS51372">
    <property type="entry name" value="PRD_2"/>
    <property type="match status" value="2"/>
</dbReference>
<dbReference type="CDD" id="cd00211">
    <property type="entry name" value="PTS_IIA_fru"/>
    <property type="match status" value="1"/>
</dbReference>
<dbReference type="Gene3D" id="1.10.10.10">
    <property type="entry name" value="Winged helix-like DNA-binding domain superfamily/Winged helix DNA-binding domain"/>
    <property type="match status" value="2"/>
</dbReference>
<organism evidence="9 10">
    <name type="scientific">Paenibacillus kribbensis</name>
    <dbReference type="NCBI Taxonomy" id="172713"/>
    <lineage>
        <taxon>Bacteria</taxon>
        <taxon>Bacillati</taxon>
        <taxon>Bacillota</taxon>
        <taxon>Bacilli</taxon>
        <taxon>Bacillales</taxon>
        <taxon>Paenibacillaceae</taxon>
        <taxon>Paenibacillus</taxon>
    </lineage>
</organism>
<dbReference type="GO" id="GO:0006355">
    <property type="term" value="P:regulation of DNA-templated transcription"/>
    <property type="evidence" value="ECO:0007669"/>
    <property type="project" value="InterPro"/>
</dbReference>
<dbReference type="InterPro" id="IPR013196">
    <property type="entry name" value="HTH_11"/>
</dbReference>
<dbReference type="OrthoDB" id="3175596at2"/>
<dbReference type="PANTHER" id="PTHR30185:SF12">
    <property type="entry name" value="TRANSCRIPTIONAL REGULATOR MANR"/>
    <property type="match status" value="1"/>
</dbReference>
<evidence type="ECO:0000313" key="9">
    <source>
        <dbReference type="EMBL" id="ASR45215.1"/>
    </source>
</evidence>
<feature type="domain" description="PTS EIIB type-2" evidence="7">
    <location>
        <begin position="412"/>
        <end position="502"/>
    </location>
</feature>
<evidence type="ECO:0000259" key="7">
    <source>
        <dbReference type="PROSITE" id="PS51099"/>
    </source>
</evidence>
<proteinExistence type="predicted"/>
<keyword evidence="3" id="KW-0805">Transcription regulation</keyword>
<dbReference type="KEGG" id="pkb:B4V02_00070"/>
<dbReference type="InterPro" id="IPR036634">
    <property type="entry name" value="PRD_sf"/>
</dbReference>
<keyword evidence="9" id="KW-0813">Transport</keyword>
<evidence type="ECO:0000313" key="10">
    <source>
        <dbReference type="Proteomes" id="UP000214666"/>
    </source>
</evidence>
<dbReference type="InterPro" id="IPR011608">
    <property type="entry name" value="PRD"/>
</dbReference>
<dbReference type="CDD" id="cd05568">
    <property type="entry name" value="PTS_IIB_bgl_like"/>
    <property type="match status" value="1"/>
</dbReference>
<evidence type="ECO:0000259" key="6">
    <source>
        <dbReference type="PROSITE" id="PS51094"/>
    </source>
</evidence>
<dbReference type="Pfam" id="PF00874">
    <property type="entry name" value="PRD"/>
    <property type="match status" value="2"/>
</dbReference>
<dbReference type="PROSITE" id="PS51094">
    <property type="entry name" value="PTS_EIIA_TYPE_2"/>
    <property type="match status" value="1"/>
</dbReference>
<dbReference type="Gene3D" id="3.40.50.2300">
    <property type="match status" value="1"/>
</dbReference>
<evidence type="ECO:0000256" key="5">
    <source>
        <dbReference type="ARBA" id="ARBA00023163"/>
    </source>
</evidence>
<dbReference type="SUPFAM" id="SSF55804">
    <property type="entry name" value="Phoshotransferase/anion transport protein"/>
    <property type="match status" value="1"/>
</dbReference>
<dbReference type="PROSITE" id="PS00372">
    <property type="entry name" value="PTS_EIIA_TYPE_2_HIS"/>
    <property type="match status" value="1"/>
</dbReference>
<dbReference type="InterPro" id="IPR007737">
    <property type="entry name" value="Mga_HTH"/>
</dbReference>
<name>A0A222WGD9_9BACL</name>
<dbReference type="PROSITE" id="PS51099">
    <property type="entry name" value="PTS_EIIB_TYPE_2"/>
    <property type="match status" value="1"/>
</dbReference>
<protein>
    <submittedName>
        <fullName evidence="9">PTS sugar transporter subunit IIA</fullName>
    </submittedName>
</protein>
<dbReference type="GO" id="GO:0009401">
    <property type="term" value="P:phosphoenolpyruvate-dependent sugar phosphotransferase system"/>
    <property type="evidence" value="ECO:0007669"/>
    <property type="project" value="InterPro"/>
</dbReference>
<dbReference type="Pfam" id="PF00359">
    <property type="entry name" value="PTS_EIIA_2"/>
    <property type="match status" value="1"/>
</dbReference>
<dbReference type="RefSeq" id="WP_094153308.1">
    <property type="nucleotide sequence ID" value="NZ_CP020028.1"/>
</dbReference>
<evidence type="ECO:0000256" key="3">
    <source>
        <dbReference type="ARBA" id="ARBA00023015"/>
    </source>
</evidence>
<dbReference type="InterPro" id="IPR036390">
    <property type="entry name" value="WH_DNA-bd_sf"/>
</dbReference>
<dbReference type="Gene3D" id="1.10.1790.10">
    <property type="entry name" value="PRD domain"/>
    <property type="match status" value="2"/>
</dbReference>
<dbReference type="InterPro" id="IPR002178">
    <property type="entry name" value="PTS_EIIA_type-2_dom"/>
</dbReference>
<dbReference type="EMBL" id="CP020028">
    <property type="protein sequence ID" value="ASR45215.1"/>
    <property type="molecule type" value="Genomic_DNA"/>
</dbReference>
<keyword evidence="10" id="KW-1185">Reference proteome</keyword>
<dbReference type="STRING" id="172713.GCA_001705305_01218"/>
<keyword evidence="5" id="KW-0804">Transcription</keyword>
<evidence type="ECO:0000256" key="4">
    <source>
        <dbReference type="ARBA" id="ARBA00023159"/>
    </source>
</evidence>
<dbReference type="PANTHER" id="PTHR30185">
    <property type="entry name" value="CRYPTIC BETA-GLUCOSIDE BGL OPERON ANTITERMINATOR"/>
    <property type="match status" value="1"/>
</dbReference>
<feature type="domain" description="PTS EIIA type-2" evidence="6">
    <location>
        <begin position="512"/>
        <end position="650"/>
    </location>
</feature>
<dbReference type="SUPFAM" id="SSF63520">
    <property type="entry name" value="PTS-regulatory domain, PRD"/>
    <property type="match status" value="2"/>
</dbReference>
<keyword evidence="2" id="KW-0677">Repeat</keyword>
<dbReference type="Pfam" id="PF05043">
    <property type="entry name" value="Mga"/>
    <property type="match status" value="1"/>
</dbReference>
<dbReference type="SUPFAM" id="SSF52794">
    <property type="entry name" value="PTS system IIB component-like"/>
    <property type="match status" value="1"/>
</dbReference>
<dbReference type="InterPro" id="IPR036095">
    <property type="entry name" value="PTS_EIIB-like_sf"/>
</dbReference>
<keyword evidence="9" id="KW-0762">Sugar transport</keyword>
<evidence type="ECO:0000259" key="8">
    <source>
        <dbReference type="PROSITE" id="PS51372"/>
    </source>
</evidence>
<evidence type="ECO:0000256" key="2">
    <source>
        <dbReference type="ARBA" id="ARBA00022737"/>
    </source>
</evidence>
<reference evidence="9 10" key="1">
    <citation type="submission" date="2017-03" db="EMBL/GenBank/DDBJ databases">
        <title>Complete genome sequence of Paenibacillus Kribbensis producing bioflocculants.</title>
        <authorList>
            <person name="Lee H.-G."/>
            <person name="Oh H.-M."/>
        </authorList>
    </citation>
    <scope>NUCLEOTIDE SEQUENCE [LARGE SCALE GENOMIC DNA]</scope>
    <source>
        <strain evidence="9 10">AM49</strain>
    </source>
</reference>
<dbReference type="InterPro" id="IPR016152">
    <property type="entry name" value="PTrfase/Anion_transptr"/>
</dbReference>
<dbReference type="Gene3D" id="3.40.930.10">
    <property type="entry name" value="Mannitol-specific EII, Chain A"/>
    <property type="match status" value="1"/>
</dbReference>
<dbReference type="Proteomes" id="UP000214666">
    <property type="component" value="Chromosome"/>
</dbReference>
<feature type="domain" description="PRD" evidence="8">
    <location>
        <begin position="300"/>
        <end position="407"/>
    </location>
</feature>
<dbReference type="AlphaFoldDB" id="A0A222WGD9"/>
<dbReference type="GO" id="GO:0008982">
    <property type="term" value="F:protein-N(PI)-phosphohistidine-sugar phosphotransferase activity"/>
    <property type="evidence" value="ECO:0007669"/>
    <property type="project" value="InterPro"/>
</dbReference>
<dbReference type="Pfam" id="PF08279">
    <property type="entry name" value="HTH_11"/>
    <property type="match status" value="1"/>
</dbReference>
<evidence type="ECO:0000256" key="1">
    <source>
        <dbReference type="ARBA" id="ARBA00022679"/>
    </source>
</evidence>
<dbReference type="SUPFAM" id="SSF46785">
    <property type="entry name" value="Winged helix' DNA-binding domain"/>
    <property type="match status" value="1"/>
</dbReference>
<dbReference type="InterPro" id="IPR036388">
    <property type="entry name" value="WH-like_DNA-bd_sf"/>
</dbReference>
<sequence>MNKRQTEIFRRLLTEPGRLWLVQDLADRTECSEKTIRNDLKVIEEYIVKHSSANLVRRPGRGIYLEMDELERIDLFHRLYADESRVQHESDEERVLHLAYRLLMAAKPVTIQDLASQYYVNKTVIRRDMEKIEDWLHSLDLALITKQRVGLTIQGSEKNKRIALARLNQLIDSPELTGQMMRKQFEPHEIATIHHELKTFQKRHELSFTDEAFEGLMLHILLMVKRTKLGQPISLSGQDIAFLQEKAEFTWATSFLQQLQKLFAVPFSREETAYLTLHLLSGKFRYQQEKRKGKQSDLADSHPLLPALVEQLIQRMSELNMIAFDKDKMLLNGLKIHLYTTLNRLQYGLTVSNPMLAEIKKMYPYMFDRVIIALEEVGRMIRLSFPEEEAAYLTLHFQASVERLHQRDSHPQRAVIVCHMGIGMSQLLRTKVERKFPSVHVETTISKAEVQDYLAAHEVELVITTVALPDIKVPHILVSPLLDAKDERQLEQVIRRLDEPEHRVADESVFFRYTTPFLVFPQQEVQRPEQIISKLARILENKGYVEEGYVESVLAREKMSATTIGGGVAIPHGGSEWIRQSAIVVATLRQPLTWGTEKVELVFLLAVKQDRREEMRQLFKELSLISEQPAMVHALSKETDAMRLLGKLKG</sequence>
<feature type="domain" description="PRD" evidence="8">
    <location>
        <begin position="184"/>
        <end position="289"/>
    </location>
</feature>
<gene>
    <name evidence="9" type="ORF">B4V02_00070</name>
</gene>
<keyword evidence="4" id="KW-0010">Activator</keyword>
<dbReference type="InterPro" id="IPR050661">
    <property type="entry name" value="BglG_antiterminators"/>
</dbReference>